<keyword evidence="3" id="KW-1185">Reference proteome</keyword>
<evidence type="ECO:0000313" key="3">
    <source>
        <dbReference type="Proteomes" id="UP001232245"/>
    </source>
</evidence>
<feature type="transmembrane region" description="Helical" evidence="1">
    <location>
        <begin position="12"/>
        <end position="37"/>
    </location>
</feature>
<dbReference type="RefSeq" id="WP_174881291.1">
    <property type="nucleotide sequence ID" value="NZ_CADEPK010000343.1"/>
</dbReference>
<keyword evidence="1" id="KW-0812">Transmembrane</keyword>
<gene>
    <name evidence="2" type="ORF">J2S02_004139</name>
</gene>
<dbReference type="EMBL" id="JAUSTZ010000011">
    <property type="protein sequence ID" value="MDQ0227792.1"/>
    <property type="molecule type" value="Genomic_DNA"/>
</dbReference>
<evidence type="ECO:0000313" key="2">
    <source>
        <dbReference type="EMBL" id="MDQ0227792.1"/>
    </source>
</evidence>
<keyword evidence="1" id="KW-0472">Membrane</keyword>
<comment type="caution">
    <text evidence="2">The sequence shown here is derived from an EMBL/GenBank/DDBJ whole genome shotgun (WGS) entry which is preliminary data.</text>
</comment>
<proteinExistence type="predicted"/>
<dbReference type="Proteomes" id="UP001232245">
    <property type="component" value="Unassembled WGS sequence"/>
</dbReference>
<organism evidence="2 3">
    <name type="scientific">Metabacillus niabensis</name>
    <dbReference type="NCBI Taxonomy" id="324854"/>
    <lineage>
        <taxon>Bacteria</taxon>
        <taxon>Bacillati</taxon>
        <taxon>Bacillota</taxon>
        <taxon>Bacilli</taxon>
        <taxon>Bacillales</taxon>
        <taxon>Bacillaceae</taxon>
        <taxon>Metabacillus</taxon>
    </lineage>
</organism>
<reference evidence="2 3" key="1">
    <citation type="submission" date="2023-07" db="EMBL/GenBank/DDBJ databases">
        <title>Genomic Encyclopedia of Type Strains, Phase IV (KMG-IV): sequencing the most valuable type-strain genomes for metagenomic binning, comparative biology and taxonomic classification.</title>
        <authorList>
            <person name="Goeker M."/>
        </authorList>
    </citation>
    <scope>NUCLEOTIDE SEQUENCE [LARGE SCALE GENOMIC DNA]</scope>
    <source>
        <strain evidence="2 3">DSM 17723</strain>
    </source>
</reference>
<protein>
    <submittedName>
        <fullName evidence="2">Uncharacterized protein</fullName>
    </submittedName>
</protein>
<name>A0ABT9Z6G5_9BACI</name>
<evidence type="ECO:0000256" key="1">
    <source>
        <dbReference type="SAM" id="Phobius"/>
    </source>
</evidence>
<sequence>MTLKEESTQVTITLQNMVMIIIKEDGNLAAFLVLIAAKAMRRNMLRNGDINVSEHVSFLLYVEGRS</sequence>
<keyword evidence="1" id="KW-1133">Transmembrane helix</keyword>
<accession>A0ABT9Z6G5</accession>